<name>A0A5A9PHG4_9TELE</name>
<evidence type="ECO:0000256" key="10">
    <source>
        <dbReference type="ARBA" id="ARBA00022525"/>
    </source>
</evidence>
<dbReference type="GO" id="GO:0005576">
    <property type="term" value="C:extracellular region"/>
    <property type="evidence" value="ECO:0007669"/>
    <property type="project" value="UniProtKB-SubCell"/>
</dbReference>
<keyword evidence="11 25" id="KW-0812">Transmembrane</keyword>
<dbReference type="PANTHER" id="PTHR11574">
    <property type="entry name" value="KIT LIGAND"/>
    <property type="match status" value="1"/>
</dbReference>
<keyword evidence="19" id="KW-0206">Cytoskeleton</keyword>
<dbReference type="Gene3D" id="1.20.1250.10">
    <property type="match status" value="1"/>
</dbReference>
<dbReference type="GO" id="GO:0005886">
    <property type="term" value="C:plasma membrane"/>
    <property type="evidence" value="ECO:0007669"/>
    <property type="project" value="UniProtKB-SubCell"/>
</dbReference>
<reference evidence="26 27" key="1">
    <citation type="journal article" date="2019" name="Mol. Ecol. Resour.">
        <title>Chromosome-level genome assembly of Triplophysa tibetana, a fish adapted to the harsh high-altitude environment of the Tibetan Plateau.</title>
        <authorList>
            <person name="Yang X."/>
            <person name="Liu H."/>
            <person name="Ma Z."/>
            <person name="Zou Y."/>
            <person name="Zou M."/>
            <person name="Mao Y."/>
            <person name="Li X."/>
            <person name="Wang H."/>
            <person name="Chen T."/>
            <person name="Wang W."/>
            <person name="Yang R."/>
        </authorList>
    </citation>
    <scope>NUCLEOTIDE SEQUENCE [LARGE SCALE GENOMIC DNA]</scope>
    <source>
        <strain evidence="26">TTIB1903HZAU</strain>
        <tissue evidence="26">Muscle</tissue>
    </source>
</reference>
<evidence type="ECO:0000256" key="15">
    <source>
        <dbReference type="ARBA" id="ARBA00023030"/>
    </source>
</evidence>
<dbReference type="EMBL" id="SOYY01000005">
    <property type="protein sequence ID" value="KAA0720641.1"/>
    <property type="molecule type" value="Genomic_DNA"/>
</dbReference>
<dbReference type="GO" id="GO:0005173">
    <property type="term" value="F:stem cell factor receptor binding"/>
    <property type="evidence" value="ECO:0007669"/>
    <property type="project" value="InterPro"/>
</dbReference>
<evidence type="ECO:0000256" key="12">
    <source>
        <dbReference type="ARBA" id="ARBA00022729"/>
    </source>
</evidence>
<evidence type="ECO:0000256" key="9">
    <source>
        <dbReference type="ARBA" id="ARBA00022490"/>
    </source>
</evidence>
<keyword evidence="9" id="KW-0963">Cytoplasm</keyword>
<keyword evidence="8" id="KW-1003">Cell membrane</keyword>
<dbReference type="AlphaFoldDB" id="A0A5A9PHG4"/>
<keyword evidence="14 25" id="KW-1133">Transmembrane helix</keyword>
<evidence type="ECO:0000313" key="26">
    <source>
        <dbReference type="EMBL" id="KAA0720641.1"/>
    </source>
</evidence>
<dbReference type="GO" id="GO:0008284">
    <property type="term" value="P:positive regulation of cell population proliferation"/>
    <property type="evidence" value="ECO:0007669"/>
    <property type="project" value="TreeGrafter"/>
</dbReference>
<dbReference type="InterPro" id="IPR009079">
    <property type="entry name" value="4_helix_cytokine-like_core"/>
</dbReference>
<evidence type="ECO:0000256" key="8">
    <source>
        <dbReference type="ARBA" id="ARBA00022475"/>
    </source>
</evidence>
<evidence type="ECO:0000256" key="21">
    <source>
        <dbReference type="ARBA" id="ARBA00030364"/>
    </source>
</evidence>
<feature type="transmembrane region" description="Helical" evidence="25">
    <location>
        <begin position="130"/>
        <end position="154"/>
    </location>
</feature>
<dbReference type="Proteomes" id="UP000324632">
    <property type="component" value="Chromosome 5"/>
</dbReference>
<evidence type="ECO:0000256" key="6">
    <source>
        <dbReference type="ARBA" id="ARBA00010419"/>
    </source>
</evidence>
<gene>
    <name evidence="26" type="ORF">E1301_Tti011606</name>
</gene>
<dbReference type="GO" id="GO:0005856">
    <property type="term" value="C:cytoskeleton"/>
    <property type="evidence" value="ECO:0007669"/>
    <property type="project" value="UniProtKB-SubCell"/>
</dbReference>
<evidence type="ECO:0000256" key="22">
    <source>
        <dbReference type="ARBA" id="ARBA00032898"/>
    </source>
</evidence>
<evidence type="ECO:0000256" key="20">
    <source>
        <dbReference type="ARBA" id="ARBA00023273"/>
    </source>
</evidence>
<dbReference type="InterPro" id="IPR003452">
    <property type="entry name" value="SCF"/>
</dbReference>
<evidence type="ECO:0000256" key="18">
    <source>
        <dbReference type="ARBA" id="ARBA00023180"/>
    </source>
</evidence>
<evidence type="ECO:0000256" key="25">
    <source>
        <dbReference type="SAM" id="Phobius"/>
    </source>
</evidence>
<evidence type="ECO:0000256" key="24">
    <source>
        <dbReference type="SAM" id="MobiDB-lite"/>
    </source>
</evidence>
<dbReference type="GO" id="GO:0005125">
    <property type="term" value="F:cytokine activity"/>
    <property type="evidence" value="ECO:0007669"/>
    <property type="project" value="TreeGrafter"/>
</dbReference>
<evidence type="ECO:0000256" key="13">
    <source>
        <dbReference type="ARBA" id="ARBA00022889"/>
    </source>
</evidence>
<evidence type="ECO:0000256" key="1">
    <source>
        <dbReference type="ARBA" id="ARBA00004245"/>
    </source>
</evidence>
<dbReference type="SUPFAM" id="SSF47266">
    <property type="entry name" value="4-helical cytokines"/>
    <property type="match status" value="1"/>
</dbReference>
<dbReference type="PANTHER" id="PTHR11574:SF0">
    <property type="entry name" value="KIT LIGAND"/>
    <property type="match status" value="1"/>
</dbReference>
<dbReference type="GO" id="GO:0030027">
    <property type="term" value="C:lamellipodium"/>
    <property type="evidence" value="ECO:0007669"/>
    <property type="project" value="UniProtKB-SubCell"/>
</dbReference>
<keyword evidence="18" id="KW-0325">Glycoprotein</keyword>
<keyword evidence="12" id="KW-0732">Signal</keyword>
<keyword evidence="15" id="KW-0339">Growth factor</keyword>
<comment type="subcellular location">
    <subcellularLocation>
        <location evidence="2">Cell membrane</location>
        <topology evidence="2">Single-pass type I membrane protein</topology>
    </subcellularLocation>
    <subcellularLocation>
        <location evidence="3">Cell projection</location>
        <location evidence="3">Filopodium</location>
    </subcellularLocation>
    <subcellularLocation>
        <location evidence="4">Cell projection</location>
        <location evidence="4">Lamellipodium</location>
    </subcellularLocation>
    <subcellularLocation>
        <location evidence="1">Cytoplasm</location>
        <location evidence="1">Cytoskeleton</location>
    </subcellularLocation>
    <subcellularLocation>
        <location evidence="5">Secreted</location>
    </subcellularLocation>
</comment>
<proteinExistence type="inferred from homology"/>
<dbReference type="GO" id="GO:0007155">
    <property type="term" value="P:cell adhesion"/>
    <property type="evidence" value="ECO:0007669"/>
    <property type="project" value="UniProtKB-KW"/>
</dbReference>
<evidence type="ECO:0000256" key="23">
    <source>
        <dbReference type="ARBA" id="ARBA00033123"/>
    </source>
</evidence>
<dbReference type="GO" id="GO:0030175">
    <property type="term" value="C:filopodium"/>
    <property type="evidence" value="ECO:0007669"/>
    <property type="project" value="UniProtKB-SubCell"/>
</dbReference>
<dbReference type="GO" id="GO:0008083">
    <property type="term" value="F:growth factor activity"/>
    <property type="evidence" value="ECO:0007669"/>
    <property type="project" value="UniProtKB-KW"/>
</dbReference>
<keyword evidence="20" id="KW-0966">Cell projection</keyword>
<evidence type="ECO:0000256" key="19">
    <source>
        <dbReference type="ARBA" id="ARBA00023212"/>
    </source>
</evidence>
<protein>
    <recommendedName>
        <fullName evidence="7">Kit ligand</fullName>
    </recommendedName>
    <alternativeName>
        <fullName evidence="21">Mast cell growth factor</fullName>
    </alternativeName>
    <alternativeName>
        <fullName evidence="23">Stem cell factor</fullName>
    </alternativeName>
    <alternativeName>
        <fullName evidence="22">c-Kit ligand</fullName>
    </alternativeName>
</protein>
<evidence type="ECO:0000256" key="4">
    <source>
        <dbReference type="ARBA" id="ARBA00004510"/>
    </source>
</evidence>
<comment type="caution">
    <text evidence="26">The sequence shown here is derived from an EMBL/GenBank/DDBJ whole genome shotgun (WGS) entry which is preliminary data.</text>
</comment>
<keyword evidence="27" id="KW-1185">Reference proteome</keyword>
<keyword evidence="10" id="KW-0964">Secreted</keyword>
<evidence type="ECO:0000256" key="5">
    <source>
        <dbReference type="ARBA" id="ARBA00004613"/>
    </source>
</evidence>
<evidence type="ECO:0000256" key="11">
    <source>
        <dbReference type="ARBA" id="ARBA00022692"/>
    </source>
</evidence>
<accession>A0A5A9PHG4</accession>
<evidence type="ECO:0000313" key="27">
    <source>
        <dbReference type="Proteomes" id="UP000324632"/>
    </source>
</evidence>
<comment type="similarity">
    <text evidence="6">Belongs to the SCF family.</text>
</comment>
<feature type="region of interest" description="Disordered" evidence="24">
    <location>
        <begin position="164"/>
        <end position="192"/>
    </location>
</feature>
<evidence type="ECO:0000256" key="7">
    <source>
        <dbReference type="ARBA" id="ARBA00017304"/>
    </source>
</evidence>
<evidence type="ECO:0000256" key="14">
    <source>
        <dbReference type="ARBA" id="ARBA00022989"/>
    </source>
</evidence>
<organism evidence="26 27">
    <name type="scientific">Triplophysa tibetana</name>
    <dbReference type="NCBI Taxonomy" id="1572043"/>
    <lineage>
        <taxon>Eukaryota</taxon>
        <taxon>Metazoa</taxon>
        <taxon>Chordata</taxon>
        <taxon>Craniata</taxon>
        <taxon>Vertebrata</taxon>
        <taxon>Euteleostomi</taxon>
        <taxon>Actinopterygii</taxon>
        <taxon>Neopterygii</taxon>
        <taxon>Teleostei</taxon>
        <taxon>Ostariophysi</taxon>
        <taxon>Cypriniformes</taxon>
        <taxon>Nemacheilidae</taxon>
        <taxon>Triplophysa</taxon>
    </lineage>
</organism>
<evidence type="ECO:0000256" key="2">
    <source>
        <dbReference type="ARBA" id="ARBA00004251"/>
    </source>
</evidence>
<sequence length="322" mass="35744">MFHMRDVKGGACWLHLNLYPVESSLKTLAFKFGNLSTNRANITLFITMLQGFRFTLDNEELEVTMQTFECHYRRVKWPTRRYFAHVKEVLIAAGSTLGKIQHCTPPPCRTPAAAPFAPGKHKQPNGINGAIHGLLALLIIPSMAILVLTVKMVFRRGGCCSQRRPDMTPGLHEPHDEAAESSHGPQRGDVQLLPEPHDAAARGAPVSSSHSQQDRDLLIKPYLLATKTLSRRDKSQLALGLTNQWESTAPGCDPKNQPREGLYDVMRQEVRPFDERVEWQRGVCCCARGGSLPLRRASGPTGPCAWNKWLFCGSSTSHEDGG</sequence>
<evidence type="ECO:0000256" key="3">
    <source>
        <dbReference type="ARBA" id="ARBA00004486"/>
    </source>
</evidence>
<evidence type="ECO:0000256" key="17">
    <source>
        <dbReference type="ARBA" id="ARBA00023157"/>
    </source>
</evidence>
<keyword evidence="16 25" id="KW-0472">Membrane</keyword>
<keyword evidence="17" id="KW-1015">Disulfide bond</keyword>
<evidence type="ECO:0000256" key="16">
    <source>
        <dbReference type="ARBA" id="ARBA00023136"/>
    </source>
</evidence>
<keyword evidence="13" id="KW-0130">Cell adhesion</keyword>